<comment type="caution">
    <text evidence="2">The sequence shown here is derived from an EMBL/GenBank/DDBJ whole genome shotgun (WGS) entry which is preliminary data.</text>
</comment>
<dbReference type="InterPro" id="IPR010982">
    <property type="entry name" value="Lambda_DNA-bd_dom_sf"/>
</dbReference>
<dbReference type="Proteomes" id="UP000322181">
    <property type="component" value="Unassembled WGS sequence"/>
</dbReference>
<reference evidence="2 3" key="1">
    <citation type="submission" date="2019-09" db="EMBL/GenBank/DDBJ databases">
        <title>Draft genome sequence of various Type strains from the CCUG.</title>
        <authorList>
            <person name="Pineiro-Iglesias B."/>
            <person name="Tunovic T."/>
            <person name="Unosson C."/>
            <person name="Inganas E."/>
            <person name="Ohlen M."/>
            <person name="Cardew S."/>
            <person name="Jensie-Markopoulos S."/>
            <person name="Salva-Serra F."/>
            <person name="Jaen-Luchoro D."/>
            <person name="Karlsson R."/>
            <person name="Svensson-Stadler L."/>
            <person name="Chun J."/>
            <person name="Moore E."/>
        </authorList>
    </citation>
    <scope>NUCLEOTIDE SEQUENCE [LARGE SCALE GENOMIC DNA]</scope>
    <source>
        <strain evidence="2 3">CCUG 53682T</strain>
    </source>
</reference>
<dbReference type="CDD" id="cd00093">
    <property type="entry name" value="HTH_XRE"/>
    <property type="match status" value="1"/>
</dbReference>
<dbReference type="OrthoDB" id="199997at2"/>
<evidence type="ECO:0000313" key="2">
    <source>
        <dbReference type="EMBL" id="KAA8718045.1"/>
    </source>
</evidence>
<gene>
    <name evidence="2" type="ORF">F4V73_00965</name>
</gene>
<evidence type="ECO:0000313" key="3">
    <source>
        <dbReference type="Proteomes" id="UP000322181"/>
    </source>
</evidence>
<dbReference type="InterPro" id="IPR001387">
    <property type="entry name" value="Cro/C1-type_HTH"/>
</dbReference>
<organism evidence="2 3">
    <name type="scientific">Morganella psychrotolerans</name>
    <dbReference type="NCBI Taxonomy" id="368603"/>
    <lineage>
        <taxon>Bacteria</taxon>
        <taxon>Pseudomonadati</taxon>
        <taxon>Pseudomonadota</taxon>
        <taxon>Gammaproteobacteria</taxon>
        <taxon>Enterobacterales</taxon>
        <taxon>Morganellaceae</taxon>
        <taxon>Morganella</taxon>
    </lineage>
</organism>
<proteinExistence type="predicted"/>
<dbReference type="EMBL" id="VXKB01000001">
    <property type="protein sequence ID" value="KAA8718045.1"/>
    <property type="molecule type" value="Genomic_DNA"/>
</dbReference>
<dbReference type="AlphaFoldDB" id="A0A5M9REZ5"/>
<dbReference type="SUPFAM" id="SSF47413">
    <property type="entry name" value="lambda repressor-like DNA-binding domains"/>
    <property type="match status" value="1"/>
</dbReference>
<name>A0A5M9REZ5_9GAMM</name>
<dbReference type="PROSITE" id="PS50943">
    <property type="entry name" value="HTH_CROC1"/>
    <property type="match status" value="1"/>
</dbReference>
<accession>A0A5M9REZ5</accession>
<feature type="domain" description="HTH cro/C1-type" evidence="1">
    <location>
        <begin position="20"/>
        <end position="49"/>
    </location>
</feature>
<evidence type="ECO:0000259" key="1">
    <source>
        <dbReference type="PROSITE" id="PS50943"/>
    </source>
</evidence>
<dbReference type="Gene3D" id="1.10.260.40">
    <property type="entry name" value="lambda repressor-like DNA-binding domains"/>
    <property type="match status" value="1"/>
</dbReference>
<protein>
    <submittedName>
        <fullName evidence="2">Helix-turn-helix transcriptional regulator</fullName>
    </submittedName>
</protein>
<sequence>MVSYRLLTDTDVSKAFAVWLRKKRESRKWSRDALAARSLVPASTIKKFELTGRISFRQLLVLWQCLDDIGVLYDAVDPDKRAEVKFPQTIEEVLKDGF</sequence>
<dbReference type="GO" id="GO:0003677">
    <property type="term" value="F:DNA binding"/>
    <property type="evidence" value="ECO:0007669"/>
    <property type="project" value="InterPro"/>
</dbReference>